<dbReference type="EMBL" id="BJVI01000134">
    <property type="protein sequence ID" value="GEL21004.1"/>
    <property type="molecule type" value="Genomic_DNA"/>
</dbReference>
<keyword evidence="2" id="KW-1185">Reference proteome</keyword>
<dbReference type="AlphaFoldDB" id="A0A511DBH3"/>
<dbReference type="Proteomes" id="UP000321328">
    <property type="component" value="Unassembled WGS sequence"/>
</dbReference>
<comment type="caution">
    <text evidence="1">The sequence shown here is derived from an EMBL/GenBank/DDBJ whole genome shotgun (WGS) entry which is preliminary data.</text>
</comment>
<proteinExistence type="predicted"/>
<evidence type="ECO:0000313" key="2">
    <source>
        <dbReference type="Proteomes" id="UP000321328"/>
    </source>
</evidence>
<reference evidence="1 2" key="1">
    <citation type="submission" date="2019-07" db="EMBL/GenBank/DDBJ databases">
        <title>Whole genome shotgun sequence of Pseudonocardia asaccharolytica NBRC 16224.</title>
        <authorList>
            <person name="Hosoyama A."/>
            <person name="Uohara A."/>
            <person name="Ohji S."/>
            <person name="Ichikawa N."/>
        </authorList>
    </citation>
    <scope>NUCLEOTIDE SEQUENCE [LARGE SCALE GENOMIC DNA]</scope>
    <source>
        <strain evidence="1 2">NBRC 16224</strain>
    </source>
</reference>
<name>A0A511DBH3_9PSEU</name>
<gene>
    <name evidence="1" type="ORF">PA7_48410</name>
</gene>
<accession>A0A511DBH3</accession>
<evidence type="ECO:0000313" key="1">
    <source>
        <dbReference type="EMBL" id="GEL21004.1"/>
    </source>
</evidence>
<sequence>MNPLEEFMVQNPGLADALIGQHTDEGRGYCQTCALGAQHGYRRYPCDIRRMAEHAREIERDHAKR</sequence>
<protein>
    <submittedName>
        <fullName evidence="1">Uncharacterized protein</fullName>
    </submittedName>
</protein>
<organism evidence="1 2">
    <name type="scientific">Pseudonocardia asaccharolytica DSM 44247 = NBRC 16224</name>
    <dbReference type="NCBI Taxonomy" id="1123024"/>
    <lineage>
        <taxon>Bacteria</taxon>
        <taxon>Bacillati</taxon>
        <taxon>Actinomycetota</taxon>
        <taxon>Actinomycetes</taxon>
        <taxon>Pseudonocardiales</taxon>
        <taxon>Pseudonocardiaceae</taxon>
        <taxon>Pseudonocardia</taxon>
    </lineage>
</organism>